<dbReference type="SMART" id="SM00460">
    <property type="entry name" value="TGc"/>
    <property type="match status" value="1"/>
</dbReference>
<feature type="transmembrane region" description="Helical" evidence="2">
    <location>
        <begin position="638"/>
        <end position="658"/>
    </location>
</feature>
<feature type="transmembrane region" description="Helical" evidence="2">
    <location>
        <begin position="61"/>
        <end position="80"/>
    </location>
</feature>
<evidence type="ECO:0000256" key="2">
    <source>
        <dbReference type="SAM" id="Phobius"/>
    </source>
</evidence>
<feature type="domain" description="Transglutaminase-like" evidence="3">
    <location>
        <begin position="495"/>
        <end position="570"/>
    </location>
</feature>
<dbReference type="RefSeq" id="WP_013171641.1">
    <property type="nucleotide sequence ID" value="NC_014219.1"/>
</dbReference>
<dbReference type="InterPro" id="IPR038765">
    <property type="entry name" value="Papain-like_cys_pep_sf"/>
</dbReference>
<gene>
    <name evidence="4" type="ordered locus">Bsel_0677</name>
</gene>
<evidence type="ECO:0000256" key="1">
    <source>
        <dbReference type="SAM" id="MobiDB-lite"/>
    </source>
</evidence>
<dbReference type="Gene3D" id="3.10.620.30">
    <property type="match status" value="1"/>
</dbReference>
<keyword evidence="2" id="KW-0472">Membrane</keyword>
<feature type="transmembrane region" description="Helical" evidence="2">
    <location>
        <begin position="146"/>
        <end position="165"/>
    </location>
</feature>
<dbReference type="InterPro" id="IPR021878">
    <property type="entry name" value="TgpA_N"/>
</dbReference>
<dbReference type="Proteomes" id="UP000000271">
    <property type="component" value="Chromosome"/>
</dbReference>
<dbReference type="InterPro" id="IPR025403">
    <property type="entry name" value="TgpA-like_C"/>
</dbReference>
<feature type="transmembrane region" description="Helical" evidence="2">
    <location>
        <begin position="120"/>
        <end position="139"/>
    </location>
</feature>
<organism evidence="4 5">
    <name type="scientific">Bacillus selenitireducens (strain ATCC 700615 / DSM 15326 / MLS10)</name>
    <dbReference type="NCBI Taxonomy" id="439292"/>
    <lineage>
        <taxon>Bacteria</taxon>
        <taxon>Bacillati</taxon>
        <taxon>Bacillota</taxon>
        <taxon>Bacilli</taxon>
        <taxon>Bacillales</taxon>
        <taxon>Bacillaceae</taxon>
        <taxon>Salisediminibacterium</taxon>
    </lineage>
</organism>
<dbReference type="eggNOG" id="COG1305">
    <property type="taxonomic scope" value="Bacteria"/>
</dbReference>
<dbReference type="SUPFAM" id="SSF54001">
    <property type="entry name" value="Cysteine proteinases"/>
    <property type="match status" value="1"/>
</dbReference>
<keyword evidence="2" id="KW-1133">Transmembrane helix</keyword>
<protein>
    <submittedName>
        <fullName evidence="4">Transglutaminase domain protein</fullName>
    </submittedName>
</protein>
<evidence type="ECO:0000313" key="5">
    <source>
        <dbReference type="Proteomes" id="UP000000271"/>
    </source>
</evidence>
<dbReference type="OrthoDB" id="9804872at2"/>
<reference evidence="4" key="1">
    <citation type="submission" date="2009-10" db="EMBL/GenBank/DDBJ databases">
        <title>Complete sequence of Bacillus selenitireducens MLS10.</title>
        <authorList>
            <consortium name="US DOE Joint Genome Institute"/>
            <person name="Lucas S."/>
            <person name="Copeland A."/>
            <person name="Lapidus A."/>
            <person name="Glavina del Rio T."/>
            <person name="Dalin E."/>
            <person name="Tice H."/>
            <person name="Bruce D."/>
            <person name="Goodwin L."/>
            <person name="Pitluck S."/>
            <person name="Sims D."/>
            <person name="Brettin T."/>
            <person name="Detter J.C."/>
            <person name="Han C."/>
            <person name="Larimer F."/>
            <person name="Land M."/>
            <person name="Hauser L."/>
            <person name="Kyrpides N."/>
            <person name="Ovchinnikova G."/>
            <person name="Stolz J."/>
        </authorList>
    </citation>
    <scope>NUCLEOTIDE SEQUENCE [LARGE SCALE GENOMIC DNA]</scope>
    <source>
        <strain evidence="4">MLS10</strain>
    </source>
</reference>
<dbReference type="InterPro" id="IPR052901">
    <property type="entry name" value="Bact_TGase-like"/>
</dbReference>
<dbReference type="Pfam" id="PF11992">
    <property type="entry name" value="TgpA_N"/>
    <property type="match status" value="1"/>
</dbReference>
<sequence length="759" mass="86290">MKQKQKRSFSVVHLFIYVLAFLILWEWLRPIPAVTDTSSIEVFLLFAAVSAALIYIRLPFWVNIPTLAVFAVFGLHRIFYEGPFFSREGGGESVRLIGGEIRHNAALLISGDMELLTNPFRTLLLFLLLALICYLMYFWVFQTRRVFFFLLATVVYITILDTFTVVDASQAIVRIVVIGFFMMTLLHMLAVQEEEKNIGRESEPVLPAAWMYTLTAMVTVALAAGFLLPKPDPQWSDPVPAMRSFLTGEGGIGGGGGTIRRVGYGDNDERLGGGFVEDESVVFEAVVDGPVYWRGESKDEYTGLGWVNSETDFQPATDVFDPDRIDYWMYDEDLTSGEDWLEADVEMVTEADFPLFFYAGQPMDIPGESVGASVDVTPQTAFVDPLTGRIEATEPGQGERIDSYTFSYKDFSFPIPTMQETEENDPQALFERYTQLPDDLPERVIDLAFEITEEEDNRYDKAVAVEQYFGQNDFVYQTTDVPVPEEGQDYVDQFLFETQAGYCDNYSTSMVVLLRALDIPARWVKGFTSGEQTEVLDDGRSVYEVSNTNAHSWVEVYFPEVGWVPFEPTQGFENYADFQTEPIEIDLDLDGEDAEDPDDPERPDTPDSEFPDPDEGFDPGEAVGDGGDGTGAAPFRDFLTPGNILISLVVLFFVLFAYQKQSKLMNRFFFLIYKLKGTDRSFLKAYRRLLWLLEKEGLPRGEGETLREYARRADQAFSSQAMSKLTKAYERIYYGGFDPDGDWQKHRKDWEEMLKRLYQ</sequence>
<feature type="transmembrane region" description="Helical" evidence="2">
    <location>
        <begin position="9"/>
        <end position="28"/>
    </location>
</feature>
<dbReference type="AlphaFoldDB" id="D6XYQ4"/>
<name>D6XYQ4_BACIE</name>
<dbReference type="HOGENOM" id="CLU_021791_1_0_9"/>
<feature type="region of interest" description="Disordered" evidence="1">
    <location>
        <begin position="589"/>
        <end position="629"/>
    </location>
</feature>
<feature type="transmembrane region" description="Helical" evidence="2">
    <location>
        <begin position="209"/>
        <end position="228"/>
    </location>
</feature>
<accession>D6XYQ4</accession>
<evidence type="ECO:0000259" key="3">
    <source>
        <dbReference type="SMART" id="SM00460"/>
    </source>
</evidence>
<dbReference type="InterPro" id="IPR002931">
    <property type="entry name" value="Transglutaminase-like"/>
</dbReference>
<feature type="transmembrane region" description="Helical" evidence="2">
    <location>
        <begin position="171"/>
        <end position="189"/>
    </location>
</feature>
<dbReference type="STRING" id="439292.Bsel_0677"/>
<feature type="compositionally biased region" description="Acidic residues" evidence="1">
    <location>
        <begin position="606"/>
        <end position="618"/>
    </location>
</feature>
<evidence type="ECO:0000313" key="4">
    <source>
        <dbReference type="EMBL" id="ADH98212.1"/>
    </source>
</evidence>
<keyword evidence="2" id="KW-0812">Transmembrane</keyword>
<dbReference type="Pfam" id="PF13559">
    <property type="entry name" value="DUF4129"/>
    <property type="match status" value="1"/>
</dbReference>
<dbReference type="Pfam" id="PF01841">
    <property type="entry name" value="Transglut_core"/>
    <property type="match status" value="1"/>
</dbReference>
<feature type="transmembrane region" description="Helical" evidence="2">
    <location>
        <begin position="40"/>
        <end position="56"/>
    </location>
</feature>
<dbReference type="PANTHER" id="PTHR42736:SF1">
    <property type="entry name" value="PROTEIN-GLUTAMINE GAMMA-GLUTAMYLTRANSFERASE"/>
    <property type="match status" value="1"/>
</dbReference>
<dbReference type="PANTHER" id="PTHR42736">
    <property type="entry name" value="PROTEIN-GLUTAMINE GAMMA-GLUTAMYLTRANSFERASE"/>
    <property type="match status" value="1"/>
</dbReference>
<proteinExistence type="predicted"/>
<dbReference type="KEGG" id="bse:Bsel_0677"/>
<feature type="compositionally biased region" description="Acidic residues" evidence="1">
    <location>
        <begin position="589"/>
        <end position="599"/>
    </location>
</feature>
<keyword evidence="5" id="KW-1185">Reference proteome</keyword>
<dbReference type="EMBL" id="CP001791">
    <property type="protein sequence ID" value="ADH98212.1"/>
    <property type="molecule type" value="Genomic_DNA"/>
</dbReference>